<dbReference type="AlphaFoldDB" id="A0A809S9G5"/>
<dbReference type="GO" id="GO:0005524">
    <property type="term" value="F:ATP binding"/>
    <property type="evidence" value="ECO:0007669"/>
    <property type="project" value="UniProtKB-KW"/>
</dbReference>
<dbReference type="InterPro" id="IPR017871">
    <property type="entry name" value="ABC_transporter-like_CS"/>
</dbReference>
<evidence type="ECO:0000313" key="6">
    <source>
        <dbReference type="Proteomes" id="UP000463939"/>
    </source>
</evidence>
<dbReference type="EMBL" id="AP021881">
    <property type="protein sequence ID" value="BBP00912.1"/>
    <property type="molecule type" value="Genomic_DNA"/>
</dbReference>
<evidence type="ECO:0000256" key="2">
    <source>
        <dbReference type="ARBA" id="ARBA00022741"/>
    </source>
</evidence>
<dbReference type="InterPro" id="IPR003593">
    <property type="entry name" value="AAA+_ATPase"/>
</dbReference>
<keyword evidence="2" id="KW-0547">Nucleotide-binding</keyword>
<dbReference type="InterPro" id="IPR003439">
    <property type="entry name" value="ABC_transporter-like_ATP-bd"/>
</dbReference>
<gene>
    <name evidence="5" type="ORF">SFSGTM_16200</name>
</gene>
<dbReference type="PROSITE" id="PS00211">
    <property type="entry name" value="ABC_TRANSPORTER_1"/>
    <property type="match status" value="1"/>
</dbReference>
<feature type="domain" description="ABC transporter" evidence="4">
    <location>
        <begin position="17"/>
        <end position="251"/>
    </location>
</feature>
<dbReference type="SMART" id="SM00382">
    <property type="entry name" value="AAA"/>
    <property type="match status" value="2"/>
</dbReference>
<keyword evidence="6" id="KW-1185">Reference proteome</keyword>
<dbReference type="PANTHER" id="PTHR43038:SF3">
    <property type="entry name" value="ABC TRANSPORTER G FAMILY MEMBER 20 ISOFORM X1"/>
    <property type="match status" value="1"/>
</dbReference>
<dbReference type="Proteomes" id="UP000463939">
    <property type="component" value="Chromosome"/>
</dbReference>
<accession>A0A809S9G5</accession>
<feature type="domain" description="ABC transporter" evidence="4">
    <location>
        <begin position="349"/>
        <end position="578"/>
    </location>
</feature>
<name>A0A809S9G5_9PROT</name>
<dbReference type="Pfam" id="PF00005">
    <property type="entry name" value="ABC_tran"/>
    <property type="match status" value="2"/>
</dbReference>
<dbReference type="SUPFAM" id="SSF52540">
    <property type="entry name" value="P-loop containing nucleoside triphosphate hydrolases"/>
    <property type="match status" value="2"/>
</dbReference>
<evidence type="ECO:0000256" key="3">
    <source>
        <dbReference type="ARBA" id="ARBA00022840"/>
    </source>
</evidence>
<sequence>MLMPTLENAVQTSDSALEISGISKSFHVGQRKVEALRNISFSVKHGEVTGLIGPDGAGKTTLMRLAVGLLLPDSGSISVLGHDAATQSLAIQSVIGYMPQRFGLYEDLTVQENLDLYADLQGVPKSIRKERYRDLMQMAELTAFTGRLAGQLSGGMKQKLGLACALIRQPSLLLLDEPTVGVDPLSRRELWAIVYRLVKEQGTTVLLSTAYLDEAERCNHVILLHDGQLLNQGAPAELRESLHGRTFAVTAPDVSKRALQAQLAQSPSVLDALIQGEQVRIVMTKDAPLPELGVLIPNVSNAEINVVPPRFEDGFVALLKTKNNLETSTHPAPLVQASANLTTGTNPVIDVQNLTRRFGSFIAVKNVTFSVPQGEVFGLLGANGAGKSTMFRMLCGLLPPSSGKLSVAGVDLRYAAAAARARIGYMSQKFSLYGNLSVVENLRFFSSAYGLFGKQGDERIDWALQEFDLASIADAVSGDLSLGYKQRLALACALMHEPKTLFLDEPTSGVDPLARREFWRRINMLAEQGVTIMVTTHFMEEAEYCDRLAIMAAGEILTIGTPTEIKSKARTTALPEPTMEDAFVSLIEAHEMQGVAA</sequence>
<keyword evidence="1" id="KW-0472">Membrane</keyword>
<dbReference type="KEGG" id="sniv:SFSGTM_16200"/>
<reference evidence="6" key="1">
    <citation type="submission" date="2019-11" db="EMBL/GenBank/DDBJ databases">
        <title>Isolation and characterization of a novel species in the genus Sulfuriferula.</title>
        <authorList>
            <person name="Mochizuki J."/>
            <person name="Kojima H."/>
            <person name="Fukui M."/>
        </authorList>
    </citation>
    <scope>NUCLEOTIDE SEQUENCE [LARGE SCALE GENOMIC DNA]</scope>
    <source>
        <strain evidence="6">SGTM</strain>
    </source>
</reference>
<keyword evidence="3 5" id="KW-0067">ATP-binding</keyword>
<dbReference type="Gene3D" id="3.40.50.300">
    <property type="entry name" value="P-loop containing nucleotide triphosphate hydrolases"/>
    <property type="match status" value="2"/>
</dbReference>
<dbReference type="PANTHER" id="PTHR43038">
    <property type="entry name" value="ATP-BINDING CASSETTE, SUB-FAMILY H, MEMBER 1"/>
    <property type="match status" value="1"/>
</dbReference>
<organism evidence="5 6">
    <name type="scientific">Sulfuriferula nivalis</name>
    <dbReference type="NCBI Taxonomy" id="2675298"/>
    <lineage>
        <taxon>Bacteria</taxon>
        <taxon>Pseudomonadati</taxon>
        <taxon>Pseudomonadota</taxon>
        <taxon>Betaproteobacteria</taxon>
        <taxon>Nitrosomonadales</taxon>
        <taxon>Sulfuricellaceae</taxon>
        <taxon>Sulfuriferula</taxon>
    </lineage>
</organism>
<evidence type="ECO:0000313" key="5">
    <source>
        <dbReference type="EMBL" id="BBP00912.1"/>
    </source>
</evidence>
<dbReference type="InterPro" id="IPR027417">
    <property type="entry name" value="P-loop_NTPase"/>
</dbReference>
<dbReference type="PROSITE" id="PS50893">
    <property type="entry name" value="ABC_TRANSPORTER_2"/>
    <property type="match status" value="2"/>
</dbReference>
<protein>
    <submittedName>
        <fullName evidence="5">ABC transporter ATP-binding protein</fullName>
    </submittedName>
</protein>
<evidence type="ECO:0000259" key="4">
    <source>
        <dbReference type="PROSITE" id="PS50893"/>
    </source>
</evidence>
<proteinExistence type="predicted"/>
<dbReference type="GO" id="GO:0016887">
    <property type="term" value="F:ATP hydrolysis activity"/>
    <property type="evidence" value="ECO:0007669"/>
    <property type="project" value="InterPro"/>
</dbReference>
<dbReference type="CDD" id="cd03230">
    <property type="entry name" value="ABC_DR_subfamily_A"/>
    <property type="match status" value="2"/>
</dbReference>
<evidence type="ECO:0000256" key="1">
    <source>
        <dbReference type="ARBA" id="ARBA00022475"/>
    </source>
</evidence>
<keyword evidence="1" id="KW-1003">Cell membrane</keyword>